<keyword evidence="1" id="KW-0472">Membrane</keyword>
<feature type="transmembrane region" description="Helical" evidence="1">
    <location>
        <begin position="75"/>
        <end position="101"/>
    </location>
</feature>
<accession>A0A9D2E8A1</accession>
<name>A0A9D2E8A1_9BACE</name>
<dbReference type="AlphaFoldDB" id="A0A9D2E8A1"/>
<reference evidence="2" key="1">
    <citation type="journal article" date="2021" name="PeerJ">
        <title>Extensive microbial diversity within the chicken gut microbiome revealed by metagenomics and culture.</title>
        <authorList>
            <person name="Gilroy R."/>
            <person name="Ravi A."/>
            <person name="Getino M."/>
            <person name="Pursley I."/>
            <person name="Horton D.L."/>
            <person name="Alikhan N.F."/>
            <person name="Baker D."/>
            <person name="Gharbi K."/>
            <person name="Hall N."/>
            <person name="Watson M."/>
            <person name="Adriaenssens E.M."/>
            <person name="Foster-Nyarko E."/>
            <person name="Jarju S."/>
            <person name="Secka A."/>
            <person name="Antonio M."/>
            <person name="Oren A."/>
            <person name="Chaudhuri R.R."/>
            <person name="La Ragione R."/>
            <person name="Hildebrand F."/>
            <person name="Pallen M.J."/>
        </authorList>
    </citation>
    <scope>NUCLEOTIDE SEQUENCE</scope>
    <source>
        <strain evidence="2">ChiHjej9B8-1298</strain>
    </source>
</reference>
<evidence type="ECO:0000313" key="3">
    <source>
        <dbReference type="Proteomes" id="UP000824028"/>
    </source>
</evidence>
<evidence type="ECO:0000313" key="2">
    <source>
        <dbReference type="EMBL" id="HIZ32591.1"/>
    </source>
</evidence>
<gene>
    <name evidence="2" type="ORF">H9814_03445</name>
</gene>
<evidence type="ECO:0000256" key="1">
    <source>
        <dbReference type="SAM" id="Phobius"/>
    </source>
</evidence>
<evidence type="ECO:0008006" key="4">
    <source>
        <dbReference type="Google" id="ProtNLM"/>
    </source>
</evidence>
<protein>
    <recommendedName>
        <fullName evidence="4">Transmembrane protein</fullName>
    </recommendedName>
</protein>
<comment type="caution">
    <text evidence="2">The sequence shown here is derived from an EMBL/GenBank/DDBJ whole genome shotgun (WGS) entry which is preliminary data.</text>
</comment>
<organism evidence="2 3">
    <name type="scientific">Candidatus Bacteroides merdigallinarum</name>
    <dbReference type="NCBI Taxonomy" id="2838473"/>
    <lineage>
        <taxon>Bacteria</taxon>
        <taxon>Pseudomonadati</taxon>
        <taxon>Bacteroidota</taxon>
        <taxon>Bacteroidia</taxon>
        <taxon>Bacteroidales</taxon>
        <taxon>Bacteroidaceae</taxon>
        <taxon>Bacteroides</taxon>
    </lineage>
</organism>
<proteinExistence type="predicted"/>
<dbReference type="Proteomes" id="UP000824028">
    <property type="component" value="Unassembled WGS sequence"/>
</dbReference>
<feature type="transmembrane region" description="Helical" evidence="1">
    <location>
        <begin position="113"/>
        <end position="133"/>
    </location>
</feature>
<dbReference type="PROSITE" id="PS51257">
    <property type="entry name" value="PROKAR_LIPOPROTEIN"/>
    <property type="match status" value="1"/>
</dbReference>
<sequence length="308" mass="35300">MNHRPALSPKFNLSLGLLPGVIVVIACLCTRPGTCIPLLVEGIIFLPALLLLLFGRRWSGLVNPRRYRFIQGIEAAIVSARILFILVLVHGVMALLVLPFAPTTAWKAILCEYTPLGVLALPILLNQIGLYYFNKRLNRITFIPVVNTQGEVIGKKPLLATILHSDRKTIYPVVRIAITACHMLYLSPRPQTCLNEQGKTDLPLEGYPLYGEDIGQTAYRLLRSLLPQAPSRNLRYHFKYYYRDDTANRLVYLFTFEAEDDDALREGKLWTLRQIRQNLGKHYFCKFLEYEYELLKDLICTREKYRGS</sequence>
<reference evidence="2" key="2">
    <citation type="submission" date="2021-04" db="EMBL/GenBank/DDBJ databases">
        <authorList>
            <person name="Gilroy R."/>
        </authorList>
    </citation>
    <scope>NUCLEOTIDE SEQUENCE</scope>
    <source>
        <strain evidence="2">ChiHjej9B8-1298</strain>
    </source>
</reference>
<dbReference type="EMBL" id="DXBX01000026">
    <property type="protein sequence ID" value="HIZ32591.1"/>
    <property type="molecule type" value="Genomic_DNA"/>
</dbReference>
<feature type="transmembrane region" description="Helical" evidence="1">
    <location>
        <begin position="36"/>
        <end position="54"/>
    </location>
</feature>
<keyword evidence="1" id="KW-0812">Transmembrane</keyword>
<keyword evidence="1" id="KW-1133">Transmembrane helix</keyword>